<feature type="coiled-coil region" evidence="5">
    <location>
        <begin position="165"/>
        <end position="227"/>
    </location>
</feature>
<feature type="compositionally biased region" description="Pro residues" evidence="6">
    <location>
        <begin position="939"/>
        <end position="950"/>
    </location>
</feature>
<keyword evidence="4" id="KW-0287">Flowering</keyword>
<evidence type="ECO:0000256" key="6">
    <source>
        <dbReference type="SAM" id="MobiDB-lite"/>
    </source>
</evidence>
<feature type="coiled-coil region" evidence="5">
    <location>
        <begin position="858"/>
        <end position="920"/>
    </location>
</feature>
<evidence type="ECO:0000256" key="5">
    <source>
        <dbReference type="SAM" id="Coils"/>
    </source>
</evidence>
<organism evidence="7 8">
    <name type="scientific">Linum tenue</name>
    <dbReference type="NCBI Taxonomy" id="586396"/>
    <lineage>
        <taxon>Eukaryota</taxon>
        <taxon>Viridiplantae</taxon>
        <taxon>Streptophyta</taxon>
        <taxon>Embryophyta</taxon>
        <taxon>Tracheophyta</taxon>
        <taxon>Spermatophyta</taxon>
        <taxon>Magnoliopsida</taxon>
        <taxon>eudicotyledons</taxon>
        <taxon>Gunneridae</taxon>
        <taxon>Pentapetalae</taxon>
        <taxon>rosids</taxon>
        <taxon>fabids</taxon>
        <taxon>Malpighiales</taxon>
        <taxon>Linaceae</taxon>
        <taxon>Linum</taxon>
    </lineage>
</organism>
<name>A0AAV0HF21_9ROSI</name>
<keyword evidence="5" id="KW-0175">Coiled coil</keyword>
<protein>
    <recommendedName>
        <fullName evidence="9">FRIGIDA-like protein</fullName>
    </recommendedName>
</protein>
<keyword evidence="2" id="KW-0217">Developmental protein</keyword>
<evidence type="ECO:0000256" key="1">
    <source>
        <dbReference type="ARBA" id="ARBA00008956"/>
    </source>
</evidence>
<dbReference type="Pfam" id="PF07899">
    <property type="entry name" value="Frigida"/>
    <property type="match status" value="1"/>
</dbReference>
<evidence type="ECO:0008006" key="9">
    <source>
        <dbReference type="Google" id="ProtNLM"/>
    </source>
</evidence>
<evidence type="ECO:0000256" key="2">
    <source>
        <dbReference type="ARBA" id="ARBA00022473"/>
    </source>
</evidence>
<keyword evidence="3" id="KW-0221">Differentiation</keyword>
<comment type="caution">
    <text evidence="7">The sequence shown here is derived from an EMBL/GenBank/DDBJ whole genome shotgun (WGS) entry which is preliminary data.</text>
</comment>
<feature type="coiled-coil region" evidence="5">
    <location>
        <begin position="270"/>
        <end position="416"/>
    </location>
</feature>
<feature type="coiled-coil region" evidence="5">
    <location>
        <begin position="445"/>
        <end position="497"/>
    </location>
</feature>
<gene>
    <name evidence="7" type="ORF">LITE_LOCUS4109</name>
</gene>
<dbReference type="Proteomes" id="UP001154282">
    <property type="component" value="Unassembled WGS sequence"/>
</dbReference>
<sequence>MEKVMNDLKLAEAKQGSFISLIDEFQAKSSSILSLSLQWKDLDIQYGSIRESLLQHARQLAMQATEVEEAWRSIEAREIEVEVKLEMALGFLDEVGVKEGELGLLKKQFSECDSGLGSKNREFQRREEDLGLLKKQIEDSDSKLGLKNRELQGKERDLGYIKHRVEDCKAELEGKERELGFLQKALDELRREVCEREGQRDSAQKAVEEESKELQTKREELGEIRRLIAKCYTEHEVKEKQLVECGEELEGKQKLLKRVANLLLSSCTEIRAKEEELTELRRSIIEYNAEYELKESQLLAADKALQDKERGMGCLEHRLEECREEFEGKEKLLGAAESKLAGLREEICGKERELCSLQKSFEEQSKELESRRNEIEKMTKLLSICSSELKAKERELSEARNSIIECNAKHKSKEEELDLVALKLQHKVAEMGSVQQRLEEFTAGLEAKQKLLSSTESTLDELREEVCRKQRDLGSLCNSLEERSKELELRQNEISRVEDLLSGCRFELHEKEKELTAVRHMITECNTGHELKQKQLAIELQEKEKELTAVRHMITECNTGHELKQIQLAIVAEELQVNVLDLDSVQHRVKASTGELEAKQKLFSSLERVLEQLREKVSEKEEEFGSLQKYVEEQSKELDCRQKEVERTMDLLSSCNSELQRKERELGEIRNMVMKWNAEHDLKENQLTMEEGEFQIKERDLDSGLEVQECGGQLQSNQELLGYLETALAEHCKLISFKEKDLSSLLKSIELKEAALSAIESSIKSRDKVLKVKDKLQKLLQSKIDRRSTELESLKEQKISIQALVEDFTLALESNSKSVEMAGEQMNSCCSKLELKLGELYTIMTKLFECRNKLADRRKHVEKHAEAVEMQRTELQKKAELFRLREEQLGSKEKLIDERFTELEAKEKELSSLLEEQRIRKQAGTVENIYGVMSCESNPPDPALEEPSPPDLTDDEVSTALQSSDPAKMIFDQLKQSISQIGAKRYDQTVVRNRVVMLERLMGVPANVSPEVKEASIELAVAWRGKLRLEAHCSMDIIAFFLFLAVFGVGSHFKAEDMLELASVIAHHERAPELCRSLGLAKWIPGLIQSLIKKHMHMEAIRFSLAFKQVRSFPPNLLLSKHLEKTRIFEDGKNLLESQYEALNKHLESLKAMSQRVAGLGLDPSVLNQKISDHLHVLETLLGHTRSCLLATGVVIKSQRYGVATISGNKSPLQLGNLTEGQKIKRQKN</sequence>
<evidence type="ECO:0000256" key="4">
    <source>
        <dbReference type="ARBA" id="ARBA00023089"/>
    </source>
</evidence>
<feature type="region of interest" description="Disordered" evidence="6">
    <location>
        <begin position="934"/>
        <end position="955"/>
    </location>
</feature>
<evidence type="ECO:0000313" key="8">
    <source>
        <dbReference type="Proteomes" id="UP001154282"/>
    </source>
</evidence>
<dbReference type="EMBL" id="CAMGYJ010000002">
    <property type="protein sequence ID" value="CAI0383696.1"/>
    <property type="molecule type" value="Genomic_DNA"/>
</dbReference>
<evidence type="ECO:0000256" key="3">
    <source>
        <dbReference type="ARBA" id="ARBA00022782"/>
    </source>
</evidence>
<dbReference type="InterPro" id="IPR012474">
    <property type="entry name" value="Frigida"/>
</dbReference>
<proteinExistence type="inferred from homology"/>
<dbReference type="Gene3D" id="1.10.287.1490">
    <property type="match status" value="1"/>
</dbReference>
<comment type="similarity">
    <text evidence="1">Belongs to the Frigida family.</text>
</comment>
<dbReference type="AlphaFoldDB" id="A0AAV0HF21"/>
<feature type="coiled-coil region" evidence="5">
    <location>
        <begin position="596"/>
        <end position="679"/>
    </location>
</feature>
<reference evidence="7" key="1">
    <citation type="submission" date="2022-08" db="EMBL/GenBank/DDBJ databases">
        <authorList>
            <person name="Gutierrez-Valencia J."/>
        </authorList>
    </citation>
    <scope>NUCLEOTIDE SEQUENCE</scope>
</reference>
<dbReference type="GO" id="GO:0009908">
    <property type="term" value="P:flower development"/>
    <property type="evidence" value="ECO:0007669"/>
    <property type="project" value="UniProtKB-KW"/>
</dbReference>
<keyword evidence="8" id="KW-1185">Reference proteome</keyword>
<accession>A0AAV0HF21</accession>
<dbReference type="GO" id="GO:0030154">
    <property type="term" value="P:cell differentiation"/>
    <property type="evidence" value="ECO:0007669"/>
    <property type="project" value="UniProtKB-KW"/>
</dbReference>
<evidence type="ECO:0000313" key="7">
    <source>
        <dbReference type="EMBL" id="CAI0383696.1"/>
    </source>
</evidence>
<dbReference type="PANTHER" id="PTHR31791:SF47">
    <property type="entry name" value="INACTIVE FRIGIDA-LIKE PROTEIN 2"/>
    <property type="match status" value="1"/>
</dbReference>
<dbReference type="PANTHER" id="PTHR31791">
    <property type="entry name" value="FRIGIDA-LIKE PROTEIN 3-RELATED"/>
    <property type="match status" value="1"/>
</dbReference>